<evidence type="ECO:0000313" key="3">
    <source>
        <dbReference type="Proteomes" id="UP000683000"/>
    </source>
</evidence>
<evidence type="ECO:0000256" key="1">
    <source>
        <dbReference type="SAM" id="MobiDB-lite"/>
    </source>
</evidence>
<reference evidence="2" key="1">
    <citation type="submission" date="2021-03" db="EMBL/GenBank/DDBJ databases">
        <title>Evolutionary innovations through gain and loss of genes in the ectomycorrhizal Boletales.</title>
        <authorList>
            <person name="Wu G."/>
            <person name="Miyauchi S."/>
            <person name="Morin E."/>
            <person name="Yang Z.-L."/>
            <person name="Xu J."/>
            <person name="Martin F.M."/>
        </authorList>
    </citation>
    <scope>NUCLEOTIDE SEQUENCE</scope>
    <source>
        <strain evidence="2">BR01</strain>
    </source>
</reference>
<dbReference type="Proteomes" id="UP000683000">
    <property type="component" value="Unassembled WGS sequence"/>
</dbReference>
<accession>A0A8I2YIE3</accession>
<dbReference type="EMBL" id="JAGFBS010000026">
    <property type="protein sequence ID" value="KAG6372670.1"/>
    <property type="molecule type" value="Genomic_DNA"/>
</dbReference>
<dbReference type="AlphaFoldDB" id="A0A8I2YIE3"/>
<gene>
    <name evidence="2" type="ORF">JVT61DRAFT_7430</name>
</gene>
<keyword evidence="3" id="KW-1185">Reference proteome</keyword>
<dbReference type="OrthoDB" id="2857391at2759"/>
<organism evidence="2 3">
    <name type="scientific">Boletus reticuloceps</name>
    <dbReference type="NCBI Taxonomy" id="495285"/>
    <lineage>
        <taxon>Eukaryota</taxon>
        <taxon>Fungi</taxon>
        <taxon>Dikarya</taxon>
        <taxon>Basidiomycota</taxon>
        <taxon>Agaricomycotina</taxon>
        <taxon>Agaricomycetes</taxon>
        <taxon>Agaricomycetidae</taxon>
        <taxon>Boletales</taxon>
        <taxon>Boletineae</taxon>
        <taxon>Boletaceae</taxon>
        <taxon>Boletoideae</taxon>
        <taxon>Boletus</taxon>
    </lineage>
</organism>
<sequence length="226" mass="25201">MVHRPLQNQDDDDVLSDKGPDSDPTTDEDSEASDAEEILSALHVLAADTDITELRKVLSLCQKALTDACGKLGVAKKDVRTLSTALPLRKRQGIMNKTELLKEDIGRVVKKFAILYRLWVIDGLFPILSVNNPDIDLQSATRWDSNKAKSNAVLTELFMVMPQLLHKDMLKYKSFGSVFTATLNQERSNMLCVVKEVSPLVFAALKVPDATIFTLSARKRDDPEMK</sequence>
<feature type="region of interest" description="Disordered" evidence="1">
    <location>
        <begin position="1"/>
        <end position="32"/>
    </location>
</feature>
<name>A0A8I2YIE3_9AGAM</name>
<proteinExistence type="predicted"/>
<protein>
    <submittedName>
        <fullName evidence="2">Uncharacterized protein</fullName>
    </submittedName>
</protein>
<evidence type="ECO:0000313" key="2">
    <source>
        <dbReference type="EMBL" id="KAG6372670.1"/>
    </source>
</evidence>
<comment type="caution">
    <text evidence="2">The sequence shown here is derived from an EMBL/GenBank/DDBJ whole genome shotgun (WGS) entry which is preliminary data.</text>
</comment>